<sequence>MAIMMQLPDIAASHAKPSMEMAILCVR</sequence>
<name>A0AAX2CG14_9BACI</name>
<organism evidence="1 2">
    <name type="scientific">Bacillus cytotoxicus</name>
    <dbReference type="NCBI Taxonomy" id="580165"/>
    <lineage>
        <taxon>Bacteria</taxon>
        <taxon>Bacillati</taxon>
        <taxon>Bacillota</taxon>
        <taxon>Bacilli</taxon>
        <taxon>Bacillales</taxon>
        <taxon>Bacillaceae</taxon>
        <taxon>Bacillus</taxon>
        <taxon>Bacillus cereus group</taxon>
    </lineage>
</organism>
<reference evidence="1 2" key="1">
    <citation type="submission" date="2016-08" db="EMBL/GenBank/DDBJ databases">
        <authorList>
            <person name="Loux V."/>
            <person name="Rue O."/>
        </authorList>
    </citation>
    <scope>NUCLEOTIDE SEQUENCE [LARGE SCALE GENOMIC DNA]</scope>
    <source>
        <strain evidence="1 2">AFSSA_08CEB44bac</strain>
    </source>
</reference>
<accession>A0AAX2CG14</accession>
<evidence type="ECO:0000313" key="1">
    <source>
        <dbReference type="EMBL" id="SCL89788.1"/>
    </source>
</evidence>
<dbReference type="Proteomes" id="UP000242164">
    <property type="component" value="Unassembled WGS sequence"/>
</dbReference>
<gene>
    <name evidence="1" type="ORF">BCB44BAC_01605</name>
</gene>
<dbReference type="EMBL" id="FMIK01000022">
    <property type="protein sequence ID" value="SCL89788.1"/>
    <property type="molecule type" value="Genomic_DNA"/>
</dbReference>
<evidence type="ECO:0000313" key="2">
    <source>
        <dbReference type="Proteomes" id="UP000242164"/>
    </source>
</evidence>
<comment type="caution">
    <text evidence="1">The sequence shown here is derived from an EMBL/GenBank/DDBJ whole genome shotgun (WGS) entry which is preliminary data.</text>
</comment>
<protein>
    <submittedName>
        <fullName evidence="1">Uncharacterized protein</fullName>
    </submittedName>
</protein>
<dbReference type="AlphaFoldDB" id="A0AAX2CG14"/>
<proteinExistence type="predicted"/>